<evidence type="ECO:0000256" key="1">
    <source>
        <dbReference type="SAM" id="Phobius"/>
    </source>
</evidence>
<dbReference type="GO" id="GO:0005230">
    <property type="term" value="F:extracellular ligand-gated monoatomic ion channel activity"/>
    <property type="evidence" value="ECO:0007669"/>
    <property type="project" value="InterPro"/>
</dbReference>
<proteinExistence type="predicted"/>
<feature type="transmembrane region" description="Helical" evidence="1">
    <location>
        <begin position="223"/>
        <end position="241"/>
    </location>
</feature>
<feature type="transmembrane region" description="Helical" evidence="1">
    <location>
        <begin position="286"/>
        <end position="304"/>
    </location>
</feature>
<comment type="caution">
    <text evidence="3">The sequence shown here is derived from an EMBL/GenBank/DDBJ whole genome shotgun (WGS) entry which is preliminary data.</text>
</comment>
<reference evidence="3 4" key="1">
    <citation type="submission" date="2019-01" db="EMBL/GenBank/DDBJ databases">
        <title>Draft genome sequences of the type strain Streptomyces sioyaensis DSM 40032 and its novel strain, TM32, a thermotolerant antibiotics-producing actinobacterium.</title>
        <authorList>
            <person name="Nakaew N."/>
            <person name="Lumyong S."/>
            <person name="Sloan W.T."/>
            <person name="Sungthong R."/>
        </authorList>
    </citation>
    <scope>NUCLEOTIDE SEQUENCE [LARGE SCALE GENOMIC DNA]</scope>
    <source>
        <strain evidence="3 4">DSM 40032</strain>
    </source>
</reference>
<evidence type="ECO:0000313" key="3">
    <source>
        <dbReference type="EMBL" id="RXS67236.1"/>
    </source>
</evidence>
<dbReference type="RefSeq" id="WP_129247766.1">
    <property type="nucleotide sequence ID" value="NZ_JABZEL010000008.1"/>
</dbReference>
<feature type="transmembrane region" description="Helical" evidence="1">
    <location>
        <begin position="324"/>
        <end position="344"/>
    </location>
</feature>
<evidence type="ECO:0008006" key="5">
    <source>
        <dbReference type="Google" id="ProtNLM"/>
    </source>
</evidence>
<evidence type="ECO:0000313" key="4">
    <source>
        <dbReference type="Proteomes" id="UP000289482"/>
    </source>
</evidence>
<dbReference type="GeneID" id="95778900"/>
<dbReference type="Gene3D" id="2.70.170.10">
    <property type="entry name" value="Neurotransmitter-gated ion-channel ligand-binding domain"/>
    <property type="match status" value="1"/>
</dbReference>
<keyword evidence="1" id="KW-0812">Transmembrane</keyword>
<organism evidence="3 4">
    <name type="scientific">Streptomyces sioyaensis</name>
    <dbReference type="NCBI Taxonomy" id="67364"/>
    <lineage>
        <taxon>Bacteria</taxon>
        <taxon>Bacillati</taxon>
        <taxon>Actinomycetota</taxon>
        <taxon>Actinomycetes</taxon>
        <taxon>Kitasatosporales</taxon>
        <taxon>Streptomycetaceae</taxon>
        <taxon>Streptomyces</taxon>
    </lineage>
</organism>
<protein>
    <recommendedName>
        <fullName evidence="5">Neurotransmitter-gated ion-channel ligand-binding domain-containing protein</fullName>
    </recommendedName>
</protein>
<feature type="chain" id="PRO_5020227124" description="Neurotransmitter-gated ion-channel ligand-binding domain-containing protein" evidence="2">
    <location>
        <begin position="46"/>
        <end position="346"/>
    </location>
</feature>
<sequence length="346" mass="38403">MPHSYGGPADGRHGFPAGLRSRAGALLAAAAAVLSTLFIATPAAAAVPSCTVGVYVTDLYEVDPVRRTVDADLWLWSLCPRKDLAALQRLEFINATKVSLTEPSSEKVGNEYWTQVKVSGTFRQNFDLTDFPFDKQVVRIQVEESALDESRFVYRADVKNSEYNPRIHLDDFKITKFRIGVVSAPYRTNFGDPRLKQGGSSRYSQLVIEFQLTREDLTSFGKHVLPVYVAFLVAMISFLIWSKDDEVAMITRLGILGTALFTIMLNLRAVDEALGTLLNVTLVEEIHFISLLYVLIGVANTTYIMRLLTDPMGRPAARRVNNRIFAIATGLYLIANIVAISLTVSF</sequence>
<gene>
    <name evidence="3" type="ORF">EST54_13045</name>
</gene>
<feature type="signal peptide" evidence="2">
    <location>
        <begin position="1"/>
        <end position="45"/>
    </location>
</feature>
<feature type="transmembrane region" description="Helical" evidence="1">
    <location>
        <begin position="253"/>
        <end position="270"/>
    </location>
</feature>
<dbReference type="InterPro" id="IPR036734">
    <property type="entry name" value="Neur_chan_lig-bd_sf"/>
</dbReference>
<keyword evidence="2" id="KW-0732">Signal</keyword>
<accession>A0A4Q1QYS1</accession>
<dbReference type="EMBL" id="SDIF01000028">
    <property type="protein sequence ID" value="RXS67236.1"/>
    <property type="molecule type" value="Genomic_DNA"/>
</dbReference>
<name>A0A4Q1QYS1_9ACTN</name>
<keyword evidence="4" id="KW-1185">Reference proteome</keyword>
<evidence type="ECO:0000256" key="2">
    <source>
        <dbReference type="SAM" id="SignalP"/>
    </source>
</evidence>
<dbReference type="AlphaFoldDB" id="A0A4Q1QYS1"/>
<keyword evidence="1" id="KW-1133">Transmembrane helix</keyword>
<dbReference type="GO" id="GO:0016020">
    <property type="term" value="C:membrane"/>
    <property type="evidence" value="ECO:0007669"/>
    <property type="project" value="InterPro"/>
</dbReference>
<keyword evidence="1" id="KW-0472">Membrane</keyword>
<dbReference type="Proteomes" id="UP000289482">
    <property type="component" value="Unassembled WGS sequence"/>
</dbReference>